<evidence type="ECO:0000313" key="3">
    <source>
        <dbReference type="WormBase" id="CBG11078"/>
    </source>
</evidence>
<dbReference type="STRING" id="6238.A8XCD0"/>
<evidence type="ECO:0000313" key="1">
    <source>
        <dbReference type="EMBL" id="CAP30297.2"/>
    </source>
</evidence>
<dbReference type="AlphaFoldDB" id="A8XCD0"/>
<dbReference type="InParanoid" id="A8XCD0"/>
<dbReference type="RefSeq" id="XP_045094443.1">
    <property type="nucleotide sequence ID" value="XM_045241987.1"/>
</dbReference>
<reference evidence="1 2" key="1">
    <citation type="journal article" date="2003" name="PLoS Biol.">
        <title>The genome sequence of Caenorhabditis briggsae: a platform for comparative genomics.</title>
        <authorList>
            <person name="Stein L.D."/>
            <person name="Bao Z."/>
            <person name="Blasiar D."/>
            <person name="Blumenthal T."/>
            <person name="Brent M.R."/>
            <person name="Chen N."/>
            <person name="Chinwalla A."/>
            <person name="Clarke L."/>
            <person name="Clee C."/>
            <person name="Coghlan A."/>
            <person name="Coulson A."/>
            <person name="D'Eustachio P."/>
            <person name="Fitch D.H."/>
            <person name="Fulton L.A."/>
            <person name="Fulton R.E."/>
            <person name="Griffiths-Jones S."/>
            <person name="Harris T.W."/>
            <person name="Hillier L.W."/>
            <person name="Kamath R."/>
            <person name="Kuwabara P.E."/>
            <person name="Mardis E.R."/>
            <person name="Marra M.A."/>
            <person name="Miner T.L."/>
            <person name="Minx P."/>
            <person name="Mullikin J.C."/>
            <person name="Plumb R.W."/>
            <person name="Rogers J."/>
            <person name="Schein J.E."/>
            <person name="Sohrmann M."/>
            <person name="Spieth J."/>
            <person name="Stajich J.E."/>
            <person name="Wei C."/>
            <person name="Willey D."/>
            <person name="Wilson R.K."/>
            <person name="Durbin R."/>
            <person name="Waterston R.H."/>
        </authorList>
    </citation>
    <scope>NUCLEOTIDE SEQUENCE [LARGE SCALE GENOMIC DNA]</scope>
    <source>
        <strain evidence="1 2">AF16</strain>
    </source>
</reference>
<evidence type="ECO:0000313" key="2">
    <source>
        <dbReference type="Proteomes" id="UP000008549"/>
    </source>
</evidence>
<dbReference type="Proteomes" id="UP000008549">
    <property type="component" value="Unassembled WGS sequence"/>
</dbReference>
<proteinExistence type="predicted"/>
<accession>A8XCD0</accession>
<dbReference type="HOGENOM" id="CLU_3320489_0_0_1"/>
<dbReference type="EMBL" id="HE601351">
    <property type="protein sequence ID" value="CAP30297.2"/>
    <property type="molecule type" value="Genomic_DNA"/>
</dbReference>
<dbReference type="CTD" id="68916523"/>
<dbReference type="WormBase" id="CBG11078">
    <property type="protein sequence ID" value="CBP43406"/>
    <property type="gene ID" value="WBGene00032265"/>
</dbReference>
<sequence length="39" mass="4685">MNQNLEKSRSSTYRTIKHRAYDLVLEDDRNSEDDENLEV</sequence>
<dbReference type="GeneID" id="68916523"/>
<gene>
    <name evidence="1 3" type="ORF">CBG11078</name>
    <name evidence="1" type="ORF">CBG_11078</name>
</gene>
<keyword evidence="2" id="KW-1185">Reference proteome</keyword>
<protein>
    <submittedName>
        <fullName evidence="1">Protein CBG11078</fullName>
    </submittedName>
</protein>
<name>A8XCD0_CAEBR</name>
<organism evidence="1 2">
    <name type="scientific">Caenorhabditis briggsae</name>
    <dbReference type="NCBI Taxonomy" id="6238"/>
    <lineage>
        <taxon>Eukaryota</taxon>
        <taxon>Metazoa</taxon>
        <taxon>Ecdysozoa</taxon>
        <taxon>Nematoda</taxon>
        <taxon>Chromadorea</taxon>
        <taxon>Rhabditida</taxon>
        <taxon>Rhabditina</taxon>
        <taxon>Rhabditomorpha</taxon>
        <taxon>Rhabditoidea</taxon>
        <taxon>Rhabditidae</taxon>
        <taxon>Peloderinae</taxon>
        <taxon>Caenorhabditis</taxon>
    </lineage>
</organism>
<reference evidence="1 2" key="2">
    <citation type="journal article" date="2011" name="PLoS Genet.">
        <title>Caenorhabditis briggsae recombinant inbred line genotypes reveal inter-strain incompatibility and the evolution of recombination.</title>
        <authorList>
            <person name="Ross J.A."/>
            <person name="Koboldt D.C."/>
            <person name="Staisch J.E."/>
            <person name="Chamberlin H.M."/>
            <person name="Gupta B.P."/>
            <person name="Miller R.D."/>
            <person name="Baird S.E."/>
            <person name="Haag E.S."/>
        </authorList>
    </citation>
    <scope>NUCLEOTIDE SEQUENCE [LARGE SCALE GENOMIC DNA]</scope>
    <source>
        <strain evidence="1 2">AF16</strain>
    </source>
</reference>
<dbReference type="KEGG" id="cbr:CBG_11078"/>